<keyword evidence="2" id="KW-1185">Reference proteome</keyword>
<proteinExistence type="predicted"/>
<dbReference type="Proteomes" id="UP000308600">
    <property type="component" value="Unassembled WGS sequence"/>
</dbReference>
<evidence type="ECO:0000313" key="1">
    <source>
        <dbReference type="EMBL" id="TFK72055.1"/>
    </source>
</evidence>
<organism evidence="1 2">
    <name type="scientific">Pluteus cervinus</name>
    <dbReference type="NCBI Taxonomy" id="181527"/>
    <lineage>
        <taxon>Eukaryota</taxon>
        <taxon>Fungi</taxon>
        <taxon>Dikarya</taxon>
        <taxon>Basidiomycota</taxon>
        <taxon>Agaricomycotina</taxon>
        <taxon>Agaricomycetes</taxon>
        <taxon>Agaricomycetidae</taxon>
        <taxon>Agaricales</taxon>
        <taxon>Pluteineae</taxon>
        <taxon>Pluteaceae</taxon>
        <taxon>Pluteus</taxon>
    </lineage>
</organism>
<protein>
    <submittedName>
        <fullName evidence="1">Uncharacterized protein</fullName>
    </submittedName>
</protein>
<sequence length="957" mass="103041">MPGLLENNGPNYISSHSADVILSEARPIKLKIEALRSINVFLDEFLYKILSASRSLHTDKLRSSLLGVLPTASGKEALLEAEVEIRAYWERTNPGNHSPPVLDDDGKTFTLDWSFEVLRMKCEAYSTLNDSDEDPLAESRLYERMVQAGGIVPPKQALVAPAALYLTAILEAICERILANVGRVVARDSSRTGATVQDLFTALCEDDSLYGTFRAMKVYQQIESLSKAPKPRRSKSFTRSDKSRTSSPHQDISVSKDTTINGAQRSRLSSETTPFASSPPTNSAPRTSFDRARSMKNFRPTWSTEGDGQNSHKKTNSLMSEETKGSNGGSEEKASFEDAAMLQEFDDLMRSDATMKVSLTPDRLRTMEVYKQEKDQRGGRRPAPLSLKPDSEPTQPLRANGRKPPLHGVDSIVEDDEESTAKVPGRHRQASVSAQPSPSTIPPAGNRTRSISNPGRSVGARLVRKSSRNRSGTPETPLSPPTSFAFPANSTMPALVQSRGGPELNKPFGAADRGTPARTRKIQRNRESLDLDDVMAGSDDDEQPAFNKSPAPAKPPQAPRFAVSSQTKELMDFLAEGPPDTIDLQGPSNQNGSSISIDLGKPKGSGRLQRMMSKLALGGSDKSRSGSEDFRGSPKSSLAYRGTAPKLSSTSISALANRPIPPRPALLSPPSSPSQDSADENTQPPFHSRTTSLSQRTHVEQKIAENTKAPSPVLYTRGSQPVANGHTKVMNGEPLSPSANRPAVNGNVVNGHSAPFGEYSSLPVTPPGPSASSPPATPSRLSRKPVPSPASTSTGPHISLEVATDMHRLFATASNADECRVILDMFLARAGIPLPPVTPIEGPSHAVVYPLAPQRDPTAKVDGKSAEDDTALEHTLVDMFLNDTKPHYVRNIVEQAKATNTSNEKPEAVVTPPHSPLPAPTPPTRSSKREAMIGLSSSRQSPYATPALSPVSLHTTS</sequence>
<accession>A0ACD3B1U3</accession>
<gene>
    <name evidence="1" type="ORF">BDN72DRAFT_957648</name>
</gene>
<name>A0ACD3B1U3_9AGAR</name>
<reference evidence="1 2" key="1">
    <citation type="journal article" date="2019" name="Nat. Ecol. Evol.">
        <title>Megaphylogeny resolves global patterns of mushroom evolution.</title>
        <authorList>
            <person name="Varga T."/>
            <person name="Krizsan K."/>
            <person name="Foldi C."/>
            <person name="Dima B."/>
            <person name="Sanchez-Garcia M."/>
            <person name="Sanchez-Ramirez S."/>
            <person name="Szollosi G.J."/>
            <person name="Szarkandi J.G."/>
            <person name="Papp V."/>
            <person name="Albert L."/>
            <person name="Andreopoulos W."/>
            <person name="Angelini C."/>
            <person name="Antonin V."/>
            <person name="Barry K.W."/>
            <person name="Bougher N.L."/>
            <person name="Buchanan P."/>
            <person name="Buyck B."/>
            <person name="Bense V."/>
            <person name="Catcheside P."/>
            <person name="Chovatia M."/>
            <person name="Cooper J."/>
            <person name="Damon W."/>
            <person name="Desjardin D."/>
            <person name="Finy P."/>
            <person name="Geml J."/>
            <person name="Haridas S."/>
            <person name="Hughes K."/>
            <person name="Justo A."/>
            <person name="Karasinski D."/>
            <person name="Kautmanova I."/>
            <person name="Kiss B."/>
            <person name="Kocsube S."/>
            <person name="Kotiranta H."/>
            <person name="LaButti K.M."/>
            <person name="Lechner B.E."/>
            <person name="Liimatainen K."/>
            <person name="Lipzen A."/>
            <person name="Lukacs Z."/>
            <person name="Mihaltcheva S."/>
            <person name="Morgado L.N."/>
            <person name="Niskanen T."/>
            <person name="Noordeloos M.E."/>
            <person name="Ohm R.A."/>
            <person name="Ortiz-Santana B."/>
            <person name="Ovrebo C."/>
            <person name="Racz N."/>
            <person name="Riley R."/>
            <person name="Savchenko A."/>
            <person name="Shiryaev A."/>
            <person name="Soop K."/>
            <person name="Spirin V."/>
            <person name="Szebenyi C."/>
            <person name="Tomsovsky M."/>
            <person name="Tulloss R.E."/>
            <person name="Uehling J."/>
            <person name="Grigoriev I.V."/>
            <person name="Vagvolgyi C."/>
            <person name="Papp T."/>
            <person name="Martin F.M."/>
            <person name="Miettinen O."/>
            <person name="Hibbett D.S."/>
            <person name="Nagy L.G."/>
        </authorList>
    </citation>
    <scope>NUCLEOTIDE SEQUENCE [LARGE SCALE GENOMIC DNA]</scope>
    <source>
        <strain evidence="1 2">NL-1719</strain>
    </source>
</reference>
<dbReference type="EMBL" id="ML208290">
    <property type="protein sequence ID" value="TFK72055.1"/>
    <property type="molecule type" value="Genomic_DNA"/>
</dbReference>
<evidence type="ECO:0000313" key="2">
    <source>
        <dbReference type="Proteomes" id="UP000308600"/>
    </source>
</evidence>